<dbReference type="EMBL" id="JBEDUW010000004">
    <property type="protein sequence ID" value="KAK9932460.1"/>
    <property type="molecule type" value="Genomic_DNA"/>
</dbReference>
<keyword evidence="3" id="KW-1185">Reference proteome</keyword>
<gene>
    <name evidence="2" type="ORF">M0R45_019698</name>
</gene>
<feature type="compositionally biased region" description="Basic and acidic residues" evidence="1">
    <location>
        <begin position="88"/>
        <end position="102"/>
    </location>
</feature>
<sequence>MVNHFNSKYQFSGHNHHPSNPQFISKPNQNHHNYHRRRHCRHLLCPTSPDPSNHCTGWSEERKRCEDEARREQIRKKKLAKRKKHAGKKIDKKKDEADGQRERNRKKKD</sequence>
<feature type="compositionally biased region" description="Basic residues" evidence="1">
    <location>
        <begin position="32"/>
        <end position="42"/>
    </location>
</feature>
<evidence type="ECO:0000313" key="2">
    <source>
        <dbReference type="EMBL" id="KAK9932460.1"/>
    </source>
</evidence>
<comment type="caution">
    <text evidence="2">The sequence shown here is derived from an EMBL/GenBank/DDBJ whole genome shotgun (WGS) entry which is preliminary data.</text>
</comment>
<proteinExistence type="predicted"/>
<feature type="compositionally biased region" description="Basic residues" evidence="1">
    <location>
        <begin position="73"/>
        <end position="87"/>
    </location>
</feature>
<evidence type="ECO:0000313" key="3">
    <source>
        <dbReference type="Proteomes" id="UP001457282"/>
    </source>
</evidence>
<protein>
    <submittedName>
        <fullName evidence="2">Uncharacterized protein</fullName>
    </submittedName>
</protein>
<dbReference type="AlphaFoldDB" id="A0AAW1X9S5"/>
<evidence type="ECO:0000256" key="1">
    <source>
        <dbReference type="SAM" id="MobiDB-lite"/>
    </source>
</evidence>
<feature type="compositionally biased region" description="Basic and acidic residues" evidence="1">
    <location>
        <begin position="59"/>
        <end position="72"/>
    </location>
</feature>
<reference evidence="2 3" key="1">
    <citation type="journal article" date="2023" name="G3 (Bethesda)">
        <title>A chromosome-length genome assembly and annotation of blackberry (Rubus argutus, cv. 'Hillquist').</title>
        <authorList>
            <person name="Bruna T."/>
            <person name="Aryal R."/>
            <person name="Dudchenko O."/>
            <person name="Sargent D.J."/>
            <person name="Mead D."/>
            <person name="Buti M."/>
            <person name="Cavallini A."/>
            <person name="Hytonen T."/>
            <person name="Andres J."/>
            <person name="Pham M."/>
            <person name="Weisz D."/>
            <person name="Mascagni F."/>
            <person name="Usai G."/>
            <person name="Natali L."/>
            <person name="Bassil N."/>
            <person name="Fernandez G.E."/>
            <person name="Lomsadze A."/>
            <person name="Armour M."/>
            <person name="Olukolu B."/>
            <person name="Poorten T."/>
            <person name="Britton C."/>
            <person name="Davik J."/>
            <person name="Ashrafi H."/>
            <person name="Aiden E.L."/>
            <person name="Borodovsky M."/>
            <person name="Worthington M."/>
        </authorList>
    </citation>
    <scope>NUCLEOTIDE SEQUENCE [LARGE SCALE GENOMIC DNA]</scope>
    <source>
        <strain evidence="2">PI 553951</strain>
    </source>
</reference>
<dbReference type="Proteomes" id="UP001457282">
    <property type="component" value="Unassembled WGS sequence"/>
</dbReference>
<feature type="compositionally biased region" description="Polar residues" evidence="1">
    <location>
        <begin position="1"/>
        <end position="28"/>
    </location>
</feature>
<organism evidence="2 3">
    <name type="scientific">Rubus argutus</name>
    <name type="common">Southern blackberry</name>
    <dbReference type="NCBI Taxonomy" id="59490"/>
    <lineage>
        <taxon>Eukaryota</taxon>
        <taxon>Viridiplantae</taxon>
        <taxon>Streptophyta</taxon>
        <taxon>Embryophyta</taxon>
        <taxon>Tracheophyta</taxon>
        <taxon>Spermatophyta</taxon>
        <taxon>Magnoliopsida</taxon>
        <taxon>eudicotyledons</taxon>
        <taxon>Gunneridae</taxon>
        <taxon>Pentapetalae</taxon>
        <taxon>rosids</taxon>
        <taxon>fabids</taxon>
        <taxon>Rosales</taxon>
        <taxon>Rosaceae</taxon>
        <taxon>Rosoideae</taxon>
        <taxon>Rosoideae incertae sedis</taxon>
        <taxon>Rubus</taxon>
    </lineage>
</organism>
<name>A0AAW1X9S5_RUBAR</name>
<accession>A0AAW1X9S5</accession>
<feature type="region of interest" description="Disordered" evidence="1">
    <location>
        <begin position="1"/>
        <end position="109"/>
    </location>
</feature>